<comment type="similarity">
    <text evidence="1 2">Belongs to the enoyl-CoA hydratase/isomerase family.</text>
</comment>
<dbReference type="STRING" id="1612624.ADU59_28550"/>
<dbReference type="InterPro" id="IPR051683">
    <property type="entry name" value="Enoyl-CoA_Hydratase/Isomerase"/>
</dbReference>
<sequence length="263" mass="28241">MTLETIRIEIDGRGVARLTLSRPDKHNALSGAMIGELTMAAQQLGADSAVRAVVLAAEGVSFCAGGDLGWMKAQIEADRTTRIVEAKRLALMFKALNDLEKPVIARVHGNAFGGGIGLLSISDVAIAADTAKFGLTETRLGLIPATISPYVVARIGEGQARPLFMSGRIFDAREAQSVGLLMRVVPPEDLDAAIEREIAPYLQVAPSAVGQSKALARSLGMPITQTVIDATIERLADVWETDEAREGVSAFLEKREPWWRRPV</sequence>
<dbReference type="RefSeq" id="WP_068959097.1">
    <property type="nucleotide sequence ID" value="NZ_LGLV01000024.1"/>
</dbReference>
<dbReference type="CDD" id="cd06558">
    <property type="entry name" value="crotonase-like"/>
    <property type="match status" value="1"/>
</dbReference>
<dbReference type="OrthoDB" id="9795613at2"/>
<gene>
    <name evidence="3" type="ORF">ADU59_28550</name>
</gene>
<dbReference type="GO" id="GO:0004300">
    <property type="term" value="F:enoyl-CoA hydratase activity"/>
    <property type="evidence" value="ECO:0007669"/>
    <property type="project" value="UniProtKB-EC"/>
</dbReference>
<dbReference type="PANTHER" id="PTHR42964">
    <property type="entry name" value="ENOYL-COA HYDRATASE"/>
    <property type="match status" value="1"/>
</dbReference>
<dbReference type="InterPro" id="IPR029045">
    <property type="entry name" value="ClpP/crotonase-like_dom_sf"/>
</dbReference>
<dbReference type="GO" id="GO:0008300">
    <property type="term" value="P:isoprenoid catabolic process"/>
    <property type="evidence" value="ECO:0007669"/>
    <property type="project" value="TreeGrafter"/>
</dbReference>
<keyword evidence="3" id="KW-0456">Lyase</keyword>
<dbReference type="Gene3D" id="3.90.226.10">
    <property type="entry name" value="2-enoyl-CoA Hydratase, Chain A, domain 1"/>
    <property type="match status" value="1"/>
</dbReference>
<evidence type="ECO:0000313" key="4">
    <source>
        <dbReference type="Proteomes" id="UP000093111"/>
    </source>
</evidence>
<evidence type="ECO:0000313" key="3">
    <source>
        <dbReference type="EMBL" id="OBZ92080.1"/>
    </source>
</evidence>
<dbReference type="PANTHER" id="PTHR42964:SF1">
    <property type="entry name" value="POLYKETIDE BIOSYNTHESIS ENOYL-COA HYDRATASE PKSH-RELATED"/>
    <property type="match status" value="1"/>
</dbReference>
<comment type="caution">
    <text evidence="3">The sequence shown here is derived from an EMBL/GenBank/DDBJ whole genome shotgun (WGS) entry which is preliminary data.</text>
</comment>
<name>A0A1C7NSV0_9HYPH</name>
<dbReference type="NCBIfam" id="NF005675">
    <property type="entry name" value="PRK07468.1"/>
    <property type="match status" value="1"/>
</dbReference>
<keyword evidence="4" id="KW-1185">Reference proteome</keyword>
<dbReference type="PROSITE" id="PS00166">
    <property type="entry name" value="ENOYL_COA_HYDRATASE"/>
    <property type="match status" value="1"/>
</dbReference>
<evidence type="ECO:0000256" key="1">
    <source>
        <dbReference type="ARBA" id="ARBA00005254"/>
    </source>
</evidence>
<dbReference type="SUPFAM" id="SSF52096">
    <property type="entry name" value="ClpP/crotonase"/>
    <property type="match status" value="1"/>
</dbReference>
<dbReference type="AlphaFoldDB" id="A0A1C7NSV0"/>
<reference evidence="3 4" key="1">
    <citation type="journal article" date="2016" name="Syst. Appl. Microbiol.">
        <title>Pararhizobium polonicum sp. nov. isolated from tumors on stone fruit rootstocks.</title>
        <authorList>
            <person name="Pulawska J."/>
            <person name="Kuzmanovic N."/>
            <person name="Willems A."/>
            <person name="Pothier J.F."/>
        </authorList>
    </citation>
    <scope>NUCLEOTIDE SEQUENCE [LARGE SCALE GENOMIC DNA]</scope>
    <source>
        <strain evidence="3 4">F5.1</strain>
    </source>
</reference>
<dbReference type="InterPro" id="IPR001753">
    <property type="entry name" value="Enoyl-CoA_hydra/iso"/>
</dbReference>
<organism evidence="3 4">
    <name type="scientific">Pararhizobium polonicum</name>
    <dbReference type="NCBI Taxonomy" id="1612624"/>
    <lineage>
        <taxon>Bacteria</taxon>
        <taxon>Pseudomonadati</taxon>
        <taxon>Pseudomonadota</taxon>
        <taxon>Alphaproteobacteria</taxon>
        <taxon>Hyphomicrobiales</taxon>
        <taxon>Rhizobiaceae</taxon>
        <taxon>Rhizobium/Agrobacterium group</taxon>
        <taxon>Pararhizobium</taxon>
    </lineage>
</organism>
<proteinExistence type="inferred from homology"/>
<accession>A0A1C7NSV0</accession>
<dbReference type="InterPro" id="IPR018376">
    <property type="entry name" value="Enoyl-CoA_hyd/isom_CS"/>
</dbReference>
<dbReference type="Pfam" id="PF00378">
    <property type="entry name" value="ECH_1"/>
    <property type="match status" value="1"/>
</dbReference>
<protein>
    <submittedName>
        <fullName evidence="3">Enoyl-CoA hydratase</fullName>
        <ecNumber evidence="3">4.2.1.17</ecNumber>
    </submittedName>
</protein>
<evidence type="ECO:0000256" key="2">
    <source>
        <dbReference type="RuleBase" id="RU003707"/>
    </source>
</evidence>
<dbReference type="EMBL" id="LGLV01000024">
    <property type="protein sequence ID" value="OBZ92080.1"/>
    <property type="molecule type" value="Genomic_DNA"/>
</dbReference>
<dbReference type="PATRIC" id="fig|1612624.7.peg.3888"/>
<dbReference type="Proteomes" id="UP000093111">
    <property type="component" value="Unassembled WGS sequence"/>
</dbReference>
<dbReference type="EC" id="4.2.1.17" evidence="3"/>